<evidence type="ECO:0000313" key="2">
    <source>
        <dbReference type="Proteomes" id="UP000033689"/>
    </source>
</evidence>
<comment type="caution">
    <text evidence="1">The sequence shown here is derived from an EMBL/GenBank/DDBJ whole genome shotgun (WGS) entry which is preliminary data.</text>
</comment>
<gene>
    <name evidence="1" type="ORF">RBEMOGI_0287</name>
</gene>
<proteinExistence type="predicted"/>
<evidence type="ECO:0000313" key="1">
    <source>
        <dbReference type="EMBL" id="KJV91680.1"/>
    </source>
</evidence>
<sequence length="231" mass="26485">MHPTHIKVLTPNSKDLDILCVALSIVKTLDQINDFKILVKQALNQGFDINMKDGDHCTLLYYSCTLKLYEIAQFLLENGAAPNIRNTVYDQITPLSVVRTQPKTEQSIYLTKLLLQDSLLKLCQNNDFKIIDNSITVKDIEEFIDWRMSISSKNNEFISYHLKELHNLQNHLVRNTKFSNSEIIQKLDSILITAEDYNKSFEQLPEQLIDKTEAIEPELTGKVAEVISETA</sequence>
<dbReference type="InterPro" id="IPR036770">
    <property type="entry name" value="Ankyrin_rpt-contain_sf"/>
</dbReference>
<dbReference type="PATRIC" id="fig|1359194.3.peg.294"/>
<dbReference type="RefSeq" id="WP_045799580.1">
    <property type="nucleotide sequence ID" value="NZ_LAOJ01000001.1"/>
</dbReference>
<organism evidence="1 2">
    <name type="scientific">Rickettsia bellii str. RML Mogi</name>
    <dbReference type="NCBI Taxonomy" id="1359194"/>
    <lineage>
        <taxon>Bacteria</taxon>
        <taxon>Pseudomonadati</taxon>
        <taxon>Pseudomonadota</taxon>
        <taxon>Alphaproteobacteria</taxon>
        <taxon>Rickettsiales</taxon>
        <taxon>Rickettsiaceae</taxon>
        <taxon>Rickettsieae</taxon>
        <taxon>Rickettsia</taxon>
        <taxon>belli group</taxon>
    </lineage>
</organism>
<dbReference type="Gene3D" id="1.25.40.20">
    <property type="entry name" value="Ankyrin repeat-containing domain"/>
    <property type="match status" value="1"/>
</dbReference>
<reference evidence="1 2" key="1">
    <citation type="submission" date="2015-02" db="EMBL/GenBank/DDBJ databases">
        <title>Genome Sequencing of Rickettsiales.</title>
        <authorList>
            <person name="Daugherty S.C."/>
            <person name="Su Q."/>
            <person name="Abolude K."/>
            <person name="Beier-Sexton M."/>
            <person name="Carlyon J.A."/>
            <person name="Carter R."/>
            <person name="Day N.P."/>
            <person name="Dumler S.J."/>
            <person name="Dyachenko V."/>
            <person name="Godinez A."/>
            <person name="Kurtti T.J."/>
            <person name="Lichay M."/>
            <person name="Mullins K.E."/>
            <person name="Ott S."/>
            <person name="Pappas-Brown V."/>
            <person name="Paris D.H."/>
            <person name="Patel P."/>
            <person name="Richards A.L."/>
            <person name="Sadzewicz L."/>
            <person name="Sears K."/>
            <person name="Seidman D."/>
            <person name="Sengamalay N."/>
            <person name="Stenos J."/>
            <person name="Tallon L.J."/>
            <person name="Vincent G."/>
            <person name="Fraser C.M."/>
            <person name="Munderloh U."/>
            <person name="Dunning-Hotopp J.C."/>
        </authorList>
    </citation>
    <scope>NUCLEOTIDE SEQUENCE [LARGE SCALE GENOMIC DNA]</scope>
    <source>
        <strain evidence="1 2">RML Mogi</strain>
    </source>
</reference>
<dbReference type="SUPFAM" id="SSF48403">
    <property type="entry name" value="Ankyrin repeat"/>
    <property type="match status" value="1"/>
</dbReference>
<dbReference type="AlphaFoldDB" id="A0A0F3QGI1"/>
<dbReference type="EMBL" id="LAOJ01000001">
    <property type="protein sequence ID" value="KJV91680.1"/>
    <property type="molecule type" value="Genomic_DNA"/>
</dbReference>
<protein>
    <submittedName>
        <fullName evidence="1">Ankyrin repeat family protein</fullName>
    </submittedName>
</protein>
<dbReference type="Proteomes" id="UP000033689">
    <property type="component" value="Unassembled WGS sequence"/>
</dbReference>
<name>A0A0F3QGI1_RICBE</name>
<accession>A0A0F3QGI1</accession>